<comment type="caution">
    <text evidence="2">The sequence shown here is derived from an EMBL/GenBank/DDBJ whole genome shotgun (WGS) entry which is preliminary data.</text>
</comment>
<reference evidence="2" key="1">
    <citation type="journal article" date="2020" name="New Phytol.">
        <title>Comparative genomics reveals dynamic genome evolution in host specialist ectomycorrhizal fungi.</title>
        <authorList>
            <person name="Lofgren L.A."/>
            <person name="Nguyen N.H."/>
            <person name="Vilgalys R."/>
            <person name="Ruytinx J."/>
            <person name="Liao H.L."/>
            <person name="Branco S."/>
            <person name="Kuo A."/>
            <person name="LaButti K."/>
            <person name="Lipzen A."/>
            <person name="Andreopoulos W."/>
            <person name="Pangilinan J."/>
            <person name="Riley R."/>
            <person name="Hundley H."/>
            <person name="Na H."/>
            <person name="Barry K."/>
            <person name="Grigoriev I.V."/>
            <person name="Stajich J.E."/>
            <person name="Kennedy P.G."/>
        </authorList>
    </citation>
    <scope>NUCLEOTIDE SEQUENCE</scope>
    <source>
        <strain evidence="2">FC423</strain>
    </source>
</reference>
<sequence length="179" mass="19665">YRKKHLPKGCQVGNKWARQFIPTVIRCIGDLDEVWTLADDVVCPILQSVWNAVYKGKIPHTVEADGPVLAVTLQRLSEWRNTFSNVALAVLANFMTSQDDLKTDEDRKDFASALLDKFTFLFGDIAEDGEVSNPFQSDLIVQVLVQHKCAMSGTVNLPGMNDTVPGRSKGTLSLATAAA</sequence>
<dbReference type="OrthoDB" id="3267567at2759"/>
<dbReference type="EMBL" id="JABBWM010000010">
    <property type="protein sequence ID" value="KAG2114272.1"/>
    <property type="molecule type" value="Genomic_DNA"/>
</dbReference>
<feature type="non-terminal residue" evidence="2">
    <location>
        <position position="1"/>
    </location>
</feature>
<name>A0A9P7FEN0_9AGAM</name>
<gene>
    <name evidence="2" type="ORF">F5147DRAFT_533048</name>
</gene>
<proteinExistence type="predicted"/>
<accession>A0A9P7FEN0</accession>
<evidence type="ECO:0000259" key="1">
    <source>
        <dbReference type="Pfam" id="PF20149"/>
    </source>
</evidence>
<dbReference type="Pfam" id="PF20149">
    <property type="entry name" value="DUF6532"/>
    <property type="match status" value="1"/>
</dbReference>
<keyword evidence="3" id="KW-1185">Reference proteome</keyword>
<feature type="domain" description="DUF6532" evidence="1">
    <location>
        <begin position="67"/>
        <end position="146"/>
    </location>
</feature>
<dbReference type="AlphaFoldDB" id="A0A9P7FEN0"/>
<dbReference type="InterPro" id="IPR045341">
    <property type="entry name" value="DUF6532"/>
</dbReference>
<organism evidence="2 3">
    <name type="scientific">Suillus discolor</name>
    <dbReference type="NCBI Taxonomy" id="1912936"/>
    <lineage>
        <taxon>Eukaryota</taxon>
        <taxon>Fungi</taxon>
        <taxon>Dikarya</taxon>
        <taxon>Basidiomycota</taxon>
        <taxon>Agaricomycotina</taxon>
        <taxon>Agaricomycetes</taxon>
        <taxon>Agaricomycetidae</taxon>
        <taxon>Boletales</taxon>
        <taxon>Suillineae</taxon>
        <taxon>Suillaceae</taxon>
        <taxon>Suillus</taxon>
    </lineage>
</organism>
<evidence type="ECO:0000313" key="2">
    <source>
        <dbReference type="EMBL" id="KAG2114272.1"/>
    </source>
</evidence>
<feature type="non-terminal residue" evidence="2">
    <location>
        <position position="179"/>
    </location>
</feature>
<dbReference type="GeneID" id="64692370"/>
<evidence type="ECO:0000313" key="3">
    <source>
        <dbReference type="Proteomes" id="UP000823399"/>
    </source>
</evidence>
<protein>
    <recommendedName>
        <fullName evidence="1">DUF6532 domain-containing protein</fullName>
    </recommendedName>
</protein>
<dbReference type="Proteomes" id="UP000823399">
    <property type="component" value="Unassembled WGS sequence"/>
</dbReference>
<dbReference type="RefSeq" id="XP_041296385.1">
    <property type="nucleotide sequence ID" value="XM_041430111.1"/>
</dbReference>